<organism evidence="1 2">
    <name type="scientific">Nelumbo nucifera</name>
    <name type="common">Sacred lotus</name>
    <dbReference type="NCBI Taxonomy" id="4432"/>
    <lineage>
        <taxon>Eukaryota</taxon>
        <taxon>Viridiplantae</taxon>
        <taxon>Streptophyta</taxon>
        <taxon>Embryophyta</taxon>
        <taxon>Tracheophyta</taxon>
        <taxon>Spermatophyta</taxon>
        <taxon>Magnoliopsida</taxon>
        <taxon>Proteales</taxon>
        <taxon>Nelumbonaceae</taxon>
        <taxon>Nelumbo</taxon>
    </lineage>
</organism>
<proteinExistence type="predicted"/>
<sequence>MPLYIQYDLEELNSAWSWLHHSTSSHFWIPLPQPKVVTDSKSQAKQRNIQTLN</sequence>
<evidence type="ECO:0000313" key="2">
    <source>
        <dbReference type="Proteomes" id="UP000607653"/>
    </source>
</evidence>
<reference evidence="1 2" key="1">
    <citation type="journal article" date="2020" name="Mol. Biol. Evol.">
        <title>Distinct Expression and Methylation Patterns for Genes with Different Fates following a Single Whole-Genome Duplication in Flowering Plants.</title>
        <authorList>
            <person name="Shi T."/>
            <person name="Rahmani R.S."/>
            <person name="Gugger P.F."/>
            <person name="Wang M."/>
            <person name="Li H."/>
            <person name="Zhang Y."/>
            <person name="Li Z."/>
            <person name="Wang Q."/>
            <person name="Van de Peer Y."/>
            <person name="Marchal K."/>
            <person name="Chen J."/>
        </authorList>
    </citation>
    <scope>NUCLEOTIDE SEQUENCE [LARGE SCALE GENOMIC DNA]</scope>
    <source>
        <tissue evidence="1">Leaf</tissue>
    </source>
</reference>
<accession>A0A822Z0V1</accession>
<dbReference type="Proteomes" id="UP000607653">
    <property type="component" value="Unassembled WGS sequence"/>
</dbReference>
<name>A0A822Z0V1_NELNU</name>
<evidence type="ECO:0000313" key="1">
    <source>
        <dbReference type="EMBL" id="DAD37119.1"/>
    </source>
</evidence>
<protein>
    <submittedName>
        <fullName evidence="1">Uncharacterized protein</fullName>
    </submittedName>
</protein>
<gene>
    <name evidence="1" type="ORF">HUJ06_007760</name>
</gene>
<dbReference type="AlphaFoldDB" id="A0A822Z0V1"/>
<keyword evidence="2" id="KW-1185">Reference proteome</keyword>
<comment type="caution">
    <text evidence="1">The sequence shown here is derived from an EMBL/GenBank/DDBJ whole genome shotgun (WGS) entry which is preliminary data.</text>
</comment>
<dbReference type="EMBL" id="DUZY01000004">
    <property type="protein sequence ID" value="DAD37119.1"/>
    <property type="molecule type" value="Genomic_DNA"/>
</dbReference>